<sequence>MNEIGCEGLSSICLAVTIQLFGKLAKVIDGSGVTSFKYDHRGNLVAKQQAIGATGAAQLGYQYDLADRIIRITYPSGRIVRYGYDGKGRVNLIETKSTAAAASWETIANGHEYEPFGPVKSIMLGNGMAVANGWGTDGWLTSRRLYTVSDGFNLSHLSYRYDANGNIGAITDNVDASKSVLYGYDGNGRLTLSVRNIQGADTSKSFTYAAGTNRLETFNDASGTRQFSYDGRGNTLAESRPGGVTLATDYDGYGRLITYNRSNAAAQAYTYNGMDDRVKLVRPSGTRHFVYDSAGRVMGEYGAAANDVWAEFIWAVPAAANDNSPFGGGDGIGGYAPLAVATPDLSGAVHLLWVHGNHLGVPLVTSDASGTVVDPSQDYLLPGFPGQSRVFADLYYNRYRDYDPTTGRYIQADPIGLAGGSNPYIYADANPINKIDPLGLFADPGHNYTKSPRTHPRPPSPARRFLGSFQFISNVADLVIPAMQGALDKVCAGPPANEQQFKNDIDDDLDDPDDECERQEKIDELDCRDWNTDPMKYLGGLSRSSGYVQCTKSARVRAAECRTRGGPEKITTPLFMPGSRRPNIHSRRSD</sequence>
<evidence type="ECO:0000256" key="1">
    <source>
        <dbReference type="SAM" id="MobiDB-lite"/>
    </source>
</evidence>
<dbReference type="Proteomes" id="UP000253727">
    <property type="component" value="Unassembled WGS sequence"/>
</dbReference>
<reference evidence="2 3" key="1">
    <citation type="submission" date="2018-04" db="EMBL/GenBank/DDBJ databases">
        <title>Altererythrobacter sp. HME9302 genome sequencing and assembly.</title>
        <authorList>
            <person name="Kang H."/>
            <person name="Kim H."/>
            <person name="Joh K."/>
        </authorList>
    </citation>
    <scope>NUCLEOTIDE SEQUENCE [LARGE SCALE GENOMIC DNA]</scope>
    <source>
        <strain evidence="2 3">HME9302</strain>
    </source>
</reference>
<accession>A0A369QCK1</accession>
<dbReference type="InterPro" id="IPR006530">
    <property type="entry name" value="YD"/>
</dbReference>
<dbReference type="InterPro" id="IPR050708">
    <property type="entry name" value="T6SS_VgrG/RHS"/>
</dbReference>
<dbReference type="PANTHER" id="PTHR32305:SF15">
    <property type="entry name" value="PROTEIN RHSA-RELATED"/>
    <property type="match status" value="1"/>
</dbReference>
<dbReference type="Pfam" id="PF05593">
    <property type="entry name" value="RHS_repeat"/>
    <property type="match status" value="1"/>
</dbReference>
<comment type="caution">
    <text evidence="2">The sequence shown here is derived from an EMBL/GenBank/DDBJ whole genome shotgun (WGS) entry which is preliminary data.</text>
</comment>
<dbReference type="RefSeq" id="WP_115366254.1">
    <property type="nucleotide sequence ID" value="NZ_QBKA01000002.1"/>
</dbReference>
<proteinExistence type="predicted"/>
<dbReference type="PANTHER" id="PTHR32305">
    <property type="match status" value="1"/>
</dbReference>
<protein>
    <submittedName>
        <fullName evidence="2">Putative deoxyribonuclease RhsC</fullName>
    </submittedName>
</protein>
<dbReference type="InterPro" id="IPR031325">
    <property type="entry name" value="RHS_repeat"/>
</dbReference>
<dbReference type="InterPro" id="IPR022385">
    <property type="entry name" value="Rhs_assc_core"/>
</dbReference>
<dbReference type="AlphaFoldDB" id="A0A369QCK1"/>
<dbReference type="NCBIfam" id="TIGR03696">
    <property type="entry name" value="Rhs_assc_core"/>
    <property type="match status" value="1"/>
</dbReference>
<keyword evidence="3" id="KW-1185">Reference proteome</keyword>
<evidence type="ECO:0000313" key="3">
    <source>
        <dbReference type="Proteomes" id="UP000253727"/>
    </source>
</evidence>
<gene>
    <name evidence="2" type="ORF">HME9302_01206</name>
</gene>
<name>A0A369QCK1_9SPHN</name>
<dbReference type="Gene3D" id="2.180.10.10">
    <property type="entry name" value="RHS repeat-associated core"/>
    <property type="match status" value="1"/>
</dbReference>
<dbReference type="OrthoDB" id="6057489at2"/>
<evidence type="ECO:0000313" key="2">
    <source>
        <dbReference type="EMBL" id="RDC60008.1"/>
    </source>
</evidence>
<dbReference type="EMBL" id="QBKA01000002">
    <property type="protein sequence ID" value="RDC60008.1"/>
    <property type="molecule type" value="Genomic_DNA"/>
</dbReference>
<feature type="region of interest" description="Disordered" evidence="1">
    <location>
        <begin position="565"/>
        <end position="590"/>
    </location>
</feature>
<organism evidence="2 3">
    <name type="scientific">Alteripontixanthobacter maritimus</name>
    <dbReference type="NCBI Taxonomy" id="2161824"/>
    <lineage>
        <taxon>Bacteria</taxon>
        <taxon>Pseudomonadati</taxon>
        <taxon>Pseudomonadota</taxon>
        <taxon>Alphaproteobacteria</taxon>
        <taxon>Sphingomonadales</taxon>
        <taxon>Erythrobacteraceae</taxon>
        <taxon>Alteripontixanthobacter</taxon>
    </lineage>
</organism>
<dbReference type="NCBIfam" id="TIGR01643">
    <property type="entry name" value="YD_repeat_2x"/>
    <property type="match status" value="2"/>
</dbReference>